<dbReference type="SUPFAM" id="SSF48350">
    <property type="entry name" value="GTPase activation domain, GAP"/>
    <property type="match status" value="1"/>
</dbReference>
<dbReference type="GO" id="GO:0005096">
    <property type="term" value="F:GTPase activator activity"/>
    <property type="evidence" value="ECO:0007669"/>
    <property type="project" value="TreeGrafter"/>
</dbReference>
<evidence type="ECO:0000256" key="3">
    <source>
        <dbReference type="PROSITE-ProRule" id="PRU00125"/>
    </source>
</evidence>
<feature type="region of interest" description="Disordered" evidence="4">
    <location>
        <begin position="683"/>
        <end position="744"/>
    </location>
</feature>
<feature type="region of interest" description="Disordered" evidence="4">
    <location>
        <begin position="362"/>
        <end position="383"/>
    </location>
</feature>
<feature type="compositionally biased region" description="Basic and acidic residues" evidence="4">
    <location>
        <begin position="515"/>
        <end position="533"/>
    </location>
</feature>
<dbReference type="EMBL" id="KN824343">
    <property type="protein sequence ID" value="KIM23080.1"/>
    <property type="molecule type" value="Genomic_DNA"/>
</dbReference>
<dbReference type="CDD" id="cd09391">
    <property type="entry name" value="LIM1_Lrg1p_like"/>
    <property type="match status" value="1"/>
</dbReference>
<evidence type="ECO:0000256" key="4">
    <source>
        <dbReference type="SAM" id="MobiDB-lite"/>
    </source>
</evidence>
<feature type="domain" description="LIM zinc-binding" evidence="5">
    <location>
        <begin position="29"/>
        <end position="92"/>
    </location>
</feature>
<evidence type="ECO:0000256" key="1">
    <source>
        <dbReference type="ARBA" id="ARBA00022723"/>
    </source>
</evidence>
<keyword evidence="8" id="KW-1185">Reference proteome</keyword>
<dbReference type="HOGENOM" id="CLU_001321_0_0_1"/>
<keyword evidence="3" id="KW-0440">LIM domain</keyword>
<reference evidence="8" key="2">
    <citation type="submission" date="2015-01" db="EMBL/GenBank/DDBJ databases">
        <title>Evolutionary Origins and Diversification of the Mycorrhizal Mutualists.</title>
        <authorList>
            <consortium name="DOE Joint Genome Institute"/>
            <consortium name="Mycorrhizal Genomics Consortium"/>
            <person name="Kohler A."/>
            <person name="Kuo A."/>
            <person name="Nagy L.G."/>
            <person name="Floudas D."/>
            <person name="Copeland A."/>
            <person name="Barry K.W."/>
            <person name="Cichocki N."/>
            <person name="Veneault-Fourrey C."/>
            <person name="LaButti K."/>
            <person name="Lindquist E.A."/>
            <person name="Lipzen A."/>
            <person name="Lundell T."/>
            <person name="Morin E."/>
            <person name="Murat C."/>
            <person name="Riley R."/>
            <person name="Ohm R."/>
            <person name="Sun H."/>
            <person name="Tunlid A."/>
            <person name="Henrissat B."/>
            <person name="Grigoriev I.V."/>
            <person name="Hibbett D.S."/>
            <person name="Martin F."/>
        </authorList>
    </citation>
    <scope>NUCLEOTIDE SEQUENCE [LARGE SCALE GENOMIC DNA]</scope>
    <source>
        <strain evidence="8">MAFF 305830</strain>
    </source>
</reference>
<dbReference type="Gene3D" id="2.10.110.10">
    <property type="entry name" value="Cysteine Rich Protein"/>
    <property type="match status" value="2"/>
</dbReference>
<dbReference type="PANTHER" id="PTHR15670">
    <property type="entry name" value="RHO GTPASE ACTIVATING PROTEIN 11A"/>
    <property type="match status" value="1"/>
</dbReference>
<dbReference type="STRING" id="933852.A0A0C3AEK9"/>
<dbReference type="AlphaFoldDB" id="A0A0C3AEK9"/>
<dbReference type="Proteomes" id="UP000054097">
    <property type="component" value="Unassembled WGS sequence"/>
</dbReference>
<dbReference type="GO" id="GO:0007165">
    <property type="term" value="P:signal transduction"/>
    <property type="evidence" value="ECO:0007669"/>
    <property type="project" value="InterPro"/>
</dbReference>
<dbReference type="SUPFAM" id="SSF57716">
    <property type="entry name" value="Glucocorticoid receptor-like (DNA-binding domain)"/>
    <property type="match status" value="1"/>
</dbReference>
<dbReference type="InterPro" id="IPR000198">
    <property type="entry name" value="RhoGAP_dom"/>
</dbReference>
<dbReference type="PROSITE" id="PS50238">
    <property type="entry name" value="RHOGAP"/>
    <property type="match status" value="1"/>
</dbReference>
<dbReference type="GO" id="GO:0046872">
    <property type="term" value="F:metal ion binding"/>
    <property type="evidence" value="ECO:0007669"/>
    <property type="project" value="UniProtKB-KW"/>
</dbReference>
<dbReference type="SMART" id="SM00324">
    <property type="entry name" value="RhoGAP"/>
    <property type="match status" value="1"/>
</dbReference>
<dbReference type="OrthoDB" id="20689at2759"/>
<reference evidence="7 8" key="1">
    <citation type="submission" date="2014-04" db="EMBL/GenBank/DDBJ databases">
        <authorList>
            <consortium name="DOE Joint Genome Institute"/>
            <person name="Kuo A."/>
            <person name="Zuccaro A."/>
            <person name="Kohler A."/>
            <person name="Nagy L.G."/>
            <person name="Floudas D."/>
            <person name="Copeland A."/>
            <person name="Barry K.W."/>
            <person name="Cichocki N."/>
            <person name="Veneault-Fourrey C."/>
            <person name="LaButti K."/>
            <person name="Lindquist E.A."/>
            <person name="Lipzen A."/>
            <person name="Lundell T."/>
            <person name="Morin E."/>
            <person name="Murat C."/>
            <person name="Sun H."/>
            <person name="Tunlid A."/>
            <person name="Henrissat B."/>
            <person name="Grigoriev I.V."/>
            <person name="Hibbett D.S."/>
            <person name="Martin F."/>
            <person name="Nordberg H.P."/>
            <person name="Cantor M.N."/>
            <person name="Hua S.X."/>
        </authorList>
    </citation>
    <scope>NUCLEOTIDE SEQUENCE [LARGE SCALE GENOMIC DNA]</scope>
    <source>
        <strain evidence="7 8">MAFF 305830</strain>
    </source>
</reference>
<dbReference type="PANTHER" id="PTHR15670:SF4">
    <property type="entry name" value="RHO GTPASE-ACTIVATING PROTEIN 11A"/>
    <property type="match status" value="1"/>
</dbReference>
<dbReference type="Gene3D" id="1.10.555.10">
    <property type="entry name" value="Rho GTPase activation protein"/>
    <property type="match status" value="1"/>
</dbReference>
<dbReference type="PROSITE" id="PS50023">
    <property type="entry name" value="LIM_DOMAIN_2"/>
    <property type="match status" value="1"/>
</dbReference>
<protein>
    <recommendedName>
        <fullName evidence="9">Rho-GAP domain-containing protein</fullName>
    </recommendedName>
</protein>
<feature type="region of interest" description="Disordered" evidence="4">
    <location>
        <begin position="485"/>
        <end position="533"/>
    </location>
</feature>
<feature type="compositionally biased region" description="Polar residues" evidence="4">
    <location>
        <begin position="1"/>
        <end position="19"/>
    </location>
</feature>
<dbReference type="InterPro" id="IPR042869">
    <property type="entry name" value="ARHGAP11A/B"/>
</dbReference>
<dbReference type="PROSITE" id="PS00478">
    <property type="entry name" value="LIM_DOMAIN_1"/>
    <property type="match status" value="1"/>
</dbReference>
<dbReference type="SMART" id="SM00132">
    <property type="entry name" value="LIM"/>
    <property type="match status" value="1"/>
</dbReference>
<feature type="compositionally biased region" description="Basic and acidic residues" evidence="4">
    <location>
        <begin position="1174"/>
        <end position="1184"/>
    </location>
</feature>
<feature type="compositionally biased region" description="Basic and acidic residues" evidence="4">
    <location>
        <begin position="488"/>
        <end position="501"/>
    </location>
</feature>
<evidence type="ECO:0000313" key="8">
    <source>
        <dbReference type="Proteomes" id="UP000054097"/>
    </source>
</evidence>
<organism evidence="7 8">
    <name type="scientific">Serendipita vermifera MAFF 305830</name>
    <dbReference type="NCBI Taxonomy" id="933852"/>
    <lineage>
        <taxon>Eukaryota</taxon>
        <taxon>Fungi</taxon>
        <taxon>Dikarya</taxon>
        <taxon>Basidiomycota</taxon>
        <taxon>Agaricomycotina</taxon>
        <taxon>Agaricomycetes</taxon>
        <taxon>Sebacinales</taxon>
        <taxon>Serendipitaceae</taxon>
        <taxon>Serendipita</taxon>
    </lineage>
</organism>
<feature type="compositionally biased region" description="Polar residues" evidence="4">
    <location>
        <begin position="1149"/>
        <end position="1171"/>
    </location>
</feature>
<feature type="region of interest" description="Disordered" evidence="4">
    <location>
        <begin position="1"/>
        <end position="21"/>
    </location>
</feature>
<dbReference type="Pfam" id="PF00620">
    <property type="entry name" value="RhoGAP"/>
    <property type="match status" value="1"/>
</dbReference>
<evidence type="ECO:0000256" key="2">
    <source>
        <dbReference type="ARBA" id="ARBA00022833"/>
    </source>
</evidence>
<dbReference type="InterPro" id="IPR001781">
    <property type="entry name" value="Znf_LIM"/>
</dbReference>
<keyword evidence="2 3" id="KW-0862">Zinc</keyword>
<proteinExistence type="predicted"/>
<evidence type="ECO:0000313" key="7">
    <source>
        <dbReference type="EMBL" id="KIM23080.1"/>
    </source>
</evidence>
<feature type="region of interest" description="Disordered" evidence="4">
    <location>
        <begin position="1147"/>
        <end position="1197"/>
    </location>
</feature>
<evidence type="ECO:0008006" key="9">
    <source>
        <dbReference type="Google" id="ProtNLM"/>
    </source>
</evidence>
<feature type="compositionally biased region" description="Low complexity" evidence="4">
    <location>
        <begin position="701"/>
        <end position="716"/>
    </location>
</feature>
<accession>A0A0C3AEK9</accession>
<gene>
    <name evidence="7" type="ORF">M408DRAFT_17979</name>
</gene>
<dbReference type="InterPro" id="IPR008936">
    <property type="entry name" value="Rho_GTPase_activation_prot"/>
</dbReference>
<keyword evidence="1 3" id="KW-0479">Metal-binding</keyword>
<dbReference type="Pfam" id="PF00412">
    <property type="entry name" value="LIM"/>
    <property type="match status" value="1"/>
</dbReference>
<feature type="domain" description="Rho-GAP" evidence="6">
    <location>
        <begin position="914"/>
        <end position="1113"/>
    </location>
</feature>
<sequence>MESSINTPPAGTIATTSTAPVPLPDPQSLKCSSCNSAITSQYVRALGGIYHATCFRCMDCNEIVTAKFFSFSLADSKQVPLCEVDYFRRLDLLCAKCGQALRGSYITASGHCQTAILRQFVEVNRSSRDEAYHLPCHLIQKFWNVKISTPLALPASDSQPWTAEETIYTPATLRSSQKRMDELVHRVWTVLSAYEESSAACISDLLKAVSTAVYLEAIRSAERFVFHVEVLFAALDDLEFHFEAHGAPTISSSSSSMSSSSLASGSNVSLKGMAHVRESRVLCRKTVDLFTSLAHAQREASRQGMTQDLLGLITGIAHYLKILLRIALLGALRLMREYNDSVAIKVFLDQLRTLMEENGDPLASRRIHEPVQSNGTSSGKAKERESIAPSLDVTFEGRPLEVARSREGVAFGFKSLDPEVTGNSPYAQEYFDQQNGTRIAAEFVAPSDLCVKCNMTIENNCVRLGTYTRWHLHCLSCNICGRTAGPKPESKGKDKEQESRRASKSAYTGDPEKDEDSHEEKENNETEITKKETRTKMFERLRIEADAEAFTFDMTYDPMKAQQEAESGFSSSLDVPDCVYCPAHRSATGRLGFKSVSRLEQYSYLLNVALLRLYSILKRRGAIQPPSGSLRRRVSSPRESMDLVRLRTVSLDRQNTTVKTPKRLTIIESPVGKSAQTTELAGINNLSKSPPKSQKPPTPPSQSQKPSTPPSQHQKPFISPTSSPKKRGNRPGTPPSPTNRVSVGADTDNVIMPASAEAVPIASITEPAASGSSSTRPSFTRMNSQVVVMEEVPPAGTVLADMPVRTASPIPEEVTDDEHESLRLADISSLMEADKRSVLSAGLGSDAPFLSDLDPMDTVLVKHAALWLLNHSELKDKFDADDVLEGIEIRKGGLWNKFFRGEKKVVKKKGVFGVPLDLLTERDGVDSTLGVTRNPVRIPTFLDDILSALKQMDVSVEGIFRKNGNIRRVKEAIEALDRESGGVDFSQENAIQLAALLKKFFIDLPDPLLTHRLHNLFMSTQTVTDPAERTRLLHLALTLLPKSHRSTMEVLLAFLKWVALFANIDSVGSRMDIPNLSTVIAPSILSSKSGDPLQSYAAISVVTQMLQEQDSFNRVPEECLDILNDKKGFSGFESSKDLLKKCEKHYRGKSSNPIKSPVTSPTTIQFAPNTLHNHKSEGSLDGRGRATASTQGKDEKW</sequence>
<evidence type="ECO:0000259" key="5">
    <source>
        <dbReference type="PROSITE" id="PS50023"/>
    </source>
</evidence>
<name>A0A0C3AEK9_SERVB</name>
<evidence type="ECO:0000259" key="6">
    <source>
        <dbReference type="PROSITE" id="PS50238"/>
    </source>
</evidence>